<reference evidence="2" key="2">
    <citation type="submission" date="2015-06" db="UniProtKB">
        <authorList>
            <consortium name="EnsemblPlants"/>
        </authorList>
    </citation>
    <scope>IDENTIFICATION</scope>
    <source>
        <strain evidence="2">DM1-3 516 R44</strain>
    </source>
</reference>
<evidence type="ECO:0000313" key="3">
    <source>
        <dbReference type="Proteomes" id="UP000011115"/>
    </source>
</evidence>
<keyword evidence="3" id="KW-1185">Reference proteome</keyword>
<dbReference type="Gene3D" id="1.25.10.10">
    <property type="entry name" value="Leucine-rich Repeat Variant"/>
    <property type="match status" value="1"/>
</dbReference>
<dbReference type="AlphaFoldDB" id="M1B0W7"/>
<proteinExistence type="inferred from homology"/>
<dbReference type="ExpressionAtlas" id="M1B0W7">
    <property type="expression patterns" value="baseline"/>
</dbReference>
<dbReference type="InterPro" id="IPR016024">
    <property type="entry name" value="ARM-type_fold"/>
</dbReference>
<evidence type="ECO:0000313" key="2">
    <source>
        <dbReference type="EnsemblPlants" id="PGSC0003DMT400034559"/>
    </source>
</evidence>
<dbReference type="Gramene" id="PGSC0003DMT400034559">
    <property type="protein sequence ID" value="PGSC0003DMT400034559"/>
    <property type="gene ID" value="PGSC0003DMG401013284"/>
</dbReference>
<dbReference type="PANTHER" id="PTHR10182">
    <property type="entry name" value="CALCIUM-BINDING PROTEIN 39-RELATED"/>
    <property type="match status" value="1"/>
</dbReference>
<protein>
    <submittedName>
        <fullName evidence="2">Calcium-binding protein</fullName>
    </submittedName>
</protein>
<dbReference type="InterPro" id="IPR013878">
    <property type="entry name" value="Mo25"/>
</dbReference>
<dbReference type="Pfam" id="PF08569">
    <property type="entry name" value="Mo25"/>
    <property type="match status" value="1"/>
</dbReference>
<dbReference type="InterPro" id="IPR011989">
    <property type="entry name" value="ARM-like"/>
</dbReference>
<sequence>MMELSKSIRELKIILYGNGESEPLAEACAQLTLEFFKENTLRLIINCLPNLNLEVS</sequence>
<dbReference type="OrthoDB" id="609103at2759"/>
<dbReference type="PANTHER" id="PTHR10182:SF34">
    <property type="entry name" value="MO25-LIKE PROTEIN"/>
    <property type="match status" value="1"/>
</dbReference>
<name>M1B0W7_SOLTU</name>
<evidence type="ECO:0000256" key="1">
    <source>
        <dbReference type="ARBA" id="ARBA00011012"/>
    </source>
</evidence>
<reference evidence="3" key="1">
    <citation type="journal article" date="2011" name="Nature">
        <title>Genome sequence and analysis of the tuber crop potato.</title>
        <authorList>
            <consortium name="The Potato Genome Sequencing Consortium"/>
        </authorList>
    </citation>
    <scope>NUCLEOTIDE SEQUENCE [LARGE SCALE GENOMIC DNA]</scope>
    <source>
        <strain evidence="3">cv. DM1-3 516 R44</strain>
    </source>
</reference>
<dbReference type="Proteomes" id="UP000011115">
    <property type="component" value="Unassembled WGS sequence"/>
</dbReference>
<gene>
    <name evidence="2" type="primary">LOC102594580</name>
</gene>
<dbReference type="SUPFAM" id="SSF48371">
    <property type="entry name" value="ARM repeat"/>
    <property type="match status" value="1"/>
</dbReference>
<comment type="similarity">
    <text evidence="1">Belongs to the Mo25 family.</text>
</comment>
<organism evidence="2 3">
    <name type="scientific">Solanum tuberosum</name>
    <name type="common">Potato</name>
    <dbReference type="NCBI Taxonomy" id="4113"/>
    <lineage>
        <taxon>Eukaryota</taxon>
        <taxon>Viridiplantae</taxon>
        <taxon>Streptophyta</taxon>
        <taxon>Embryophyta</taxon>
        <taxon>Tracheophyta</taxon>
        <taxon>Spermatophyta</taxon>
        <taxon>Magnoliopsida</taxon>
        <taxon>eudicotyledons</taxon>
        <taxon>Gunneridae</taxon>
        <taxon>Pentapetalae</taxon>
        <taxon>asterids</taxon>
        <taxon>lamiids</taxon>
        <taxon>Solanales</taxon>
        <taxon>Solanaceae</taxon>
        <taxon>Solanoideae</taxon>
        <taxon>Solaneae</taxon>
        <taxon>Solanum</taxon>
    </lineage>
</organism>
<accession>M1B0W7</accession>
<dbReference type="EnsemblPlants" id="PGSC0003DMT400034559">
    <property type="protein sequence ID" value="PGSC0003DMT400034559"/>
    <property type="gene ID" value="PGSC0003DMG401013284"/>
</dbReference>
<dbReference type="HOGENOM" id="CLU_3018022_0_0_1"/>